<dbReference type="GO" id="GO:0061630">
    <property type="term" value="F:ubiquitin protein ligase activity"/>
    <property type="evidence" value="ECO:0007669"/>
    <property type="project" value="UniProtKB-EC"/>
</dbReference>
<evidence type="ECO:0000256" key="3">
    <source>
        <dbReference type="ARBA" id="ARBA00003976"/>
    </source>
</evidence>
<organism evidence="15 16">
    <name type="scientific">Thalictrum thalictroides</name>
    <name type="common">Rue-anemone</name>
    <name type="synonym">Anemone thalictroides</name>
    <dbReference type="NCBI Taxonomy" id="46969"/>
    <lineage>
        <taxon>Eukaryota</taxon>
        <taxon>Viridiplantae</taxon>
        <taxon>Streptophyta</taxon>
        <taxon>Embryophyta</taxon>
        <taxon>Tracheophyta</taxon>
        <taxon>Spermatophyta</taxon>
        <taxon>Magnoliopsida</taxon>
        <taxon>Ranunculales</taxon>
        <taxon>Ranunculaceae</taxon>
        <taxon>Thalictroideae</taxon>
        <taxon>Thalictrum</taxon>
    </lineage>
</organism>
<feature type="domain" description="RING-type" evidence="13">
    <location>
        <begin position="104"/>
        <end position="150"/>
    </location>
</feature>
<evidence type="ECO:0000256" key="10">
    <source>
        <dbReference type="ARBA" id="ARBA00022786"/>
    </source>
</evidence>
<dbReference type="SMART" id="SM00647">
    <property type="entry name" value="IBR"/>
    <property type="match status" value="2"/>
</dbReference>
<comment type="similarity">
    <text evidence="4">Belongs to the RBR family. Ariadne subfamily.</text>
</comment>
<evidence type="ECO:0000256" key="6">
    <source>
        <dbReference type="ARBA" id="ARBA00022679"/>
    </source>
</evidence>
<comment type="cofactor">
    <cofactor evidence="2">
        <name>Zn(2+)</name>
        <dbReference type="ChEBI" id="CHEBI:29105"/>
    </cofactor>
</comment>
<dbReference type="PROSITE" id="PS00518">
    <property type="entry name" value="ZF_RING_1"/>
    <property type="match status" value="1"/>
</dbReference>
<evidence type="ECO:0000313" key="15">
    <source>
        <dbReference type="EMBL" id="KAF5198687.1"/>
    </source>
</evidence>
<evidence type="ECO:0000256" key="9">
    <source>
        <dbReference type="ARBA" id="ARBA00022771"/>
    </source>
</evidence>
<dbReference type="CDD" id="cd22584">
    <property type="entry name" value="Rcat_RBR_unk"/>
    <property type="match status" value="1"/>
</dbReference>
<dbReference type="PANTHER" id="PTHR11685">
    <property type="entry name" value="RBR FAMILY RING FINGER AND IBR DOMAIN-CONTAINING"/>
    <property type="match status" value="1"/>
</dbReference>
<dbReference type="InterPro" id="IPR018957">
    <property type="entry name" value="Znf_C3HC4_RING-type"/>
</dbReference>
<evidence type="ECO:0000259" key="14">
    <source>
        <dbReference type="PROSITE" id="PS51873"/>
    </source>
</evidence>
<name>A0A7J6WP22_THATH</name>
<dbReference type="EC" id="2.3.2.31" evidence="5"/>
<comment type="catalytic activity">
    <reaction evidence="1">
        <text>[E2 ubiquitin-conjugating enzyme]-S-ubiquitinyl-L-cysteine + [acceptor protein]-L-lysine = [E2 ubiquitin-conjugating enzyme]-L-cysteine + [acceptor protein]-N(6)-ubiquitinyl-L-lysine.</text>
        <dbReference type="EC" id="2.3.2.31"/>
    </reaction>
</comment>
<keyword evidence="16" id="KW-1185">Reference proteome</keyword>
<evidence type="ECO:0000256" key="5">
    <source>
        <dbReference type="ARBA" id="ARBA00012251"/>
    </source>
</evidence>
<keyword evidence="6" id="KW-0808">Transferase</keyword>
<accession>A0A7J6WP22</accession>
<dbReference type="EMBL" id="JABWDY010012969">
    <property type="protein sequence ID" value="KAF5198687.1"/>
    <property type="molecule type" value="Genomic_DNA"/>
</dbReference>
<keyword evidence="8" id="KW-0677">Repeat</keyword>
<dbReference type="InterPro" id="IPR017907">
    <property type="entry name" value="Znf_RING_CS"/>
</dbReference>
<dbReference type="AlphaFoldDB" id="A0A7J6WP22"/>
<dbReference type="InterPro" id="IPR031127">
    <property type="entry name" value="E3_UB_ligase_RBR"/>
</dbReference>
<protein>
    <recommendedName>
        <fullName evidence="5">RBR-type E3 ubiquitin transferase</fullName>
        <ecNumber evidence="5">2.3.2.31</ecNumber>
    </recommendedName>
</protein>
<keyword evidence="9 12" id="KW-0863">Zinc-finger</keyword>
<proteinExistence type="inferred from homology"/>
<dbReference type="FunFam" id="1.20.120.1750:FF:000018">
    <property type="entry name" value="RBR-type E3 ubiquitin transferase"/>
    <property type="match status" value="1"/>
</dbReference>
<dbReference type="Pfam" id="PF00097">
    <property type="entry name" value="zf-C3HC4"/>
    <property type="match status" value="1"/>
</dbReference>
<dbReference type="GO" id="GO:0016567">
    <property type="term" value="P:protein ubiquitination"/>
    <property type="evidence" value="ECO:0007669"/>
    <property type="project" value="InterPro"/>
</dbReference>
<dbReference type="Pfam" id="PF01485">
    <property type="entry name" value="IBR"/>
    <property type="match status" value="2"/>
</dbReference>
<dbReference type="CDD" id="cd22582">
    <property type="entry name" value="BRcat_RBR_unk"/>
    <property type="match status" value="1"/>
</dbReference>
<evidence type="ECO:0000256" key="2">
    <source>
        <dbReference type="ARBA" id="ARBA00001947"/>
    </source>
</evidence>
<evidence type="ECO:0000256" key="11">
    <source>
        <dbReference type="ARBA" id="ARBA00022833"/>
    </source>
</evidence>
<dbReference type="InterPro" id="IPR001841">
    <property type="entry name" value="Znf_RING"/>
</dbReference>
<comment type="function">
    <text evidence="3">Might act as an E3 ubiquitin-protein ligase, or as part of E3 complex, which accepts ubiquitin from specific E2 ubiquitin-conjugating enzymes and then transfers it to substrates.</text>
</comment>
<evidence type="ECO:0000259" key="13">
    <source>
        <dbReference type="PROSITE" id="PS50089"/>
    </source>
</evidence>
<gene>
    <name evidence="15" type="ORF">FRX31_011726</name>
</gene>
<dbReference type="GO" id="GO:0008270">
    <property type="term" value="F:zinc ion binding"/>
    <property type="evidence" value="ECO:0007669"/>
    <property type="project" value="UniProtKB-KW"/>
</dbReference>
<dbReference type="PROSITE" id="PS51873">
    <property type="entry name" value="TRIAD"/>
    <property type="match status" value="1"/>
</dbReference>
<evidence type="ECO:0000313" key="16">
    <source>
        <dbReference type="Proteomes" id="UP000554482"/>
    </source>
</evidence>
<evidence type="ECO:0000256" key="12">
    <source>
        <dbReference type="PROSITE-ProRule" id="PRU00175"/>
    </source>
</evidence>
<dbReference type="FunFam" id="3.30.40.10:FF:000230">
    <property type="entry name" value="RBR-type E3 ubiquitin transferase"/>
    <property type="match status" value="1"/>
</dbReference>
<dbReference type="InterPro" id="IPR002867">
    <property type="entry name" value="IBR_dom"/>
</dbReference>
<evidence type="ECO:0000256" key="1">
    <source>
        <dbReference type="ARBA" id="ARBA00001798"/>
    </source>
</evidence>
<sequence length="308" mass="35165">MGDGDGDICLIEVVDLEKEHRYTPISCRGKNKKDAISVEEYSEVMLSLLKTKRFIDLSQEKEEDDDDEVQVINPTSAFRKKPFRYPSVSETGQSSSSQDSTFICEICVEPKSQNESFTIKGCKHSYCSECMAKYVASKIQENVTSIRCPVPDCLGVLEPEFCRNILPQQVFDRWGNALCESLILGAQKFYCPFKDCSALLIDDGGMVVKDSECPHCRRMFCAQCKVPWHGGIKCEDFQKLSKGEREREDIMLMKLAKDKKWQRCPKCKFYVERSDGCLFMKCRCGFAFCYNCAAPMKANNHNCTKCKR</sequence>
<keyword evidence="7" id="KW-0479">Metal-binding</keyword>
<dbReference type="PROSITE" id="PS50089">
    <property type="entry name" value="ZF_RING_2"/>
    <property type="match status" value="1"/>
</dbReference>
<evidence type="ECO:0000256" key="7">
    <source>
        <dbReference type="ARBA" id="ARBA00022723"/>
    </source>
</evidence>
<dbReference type="Proteomes" id="UP000554482">
    <property type="component" value="Unassembled WGS sequence"/>
</dbReference>
<comment type="caution">
    <text evidence="15">The sequence shown here is derived from an EMBL/GenBank/DDBJ whole genome shotgun (WGS) entry which is preliminary data.</text>
</comment>
<keyword evidence="11" id="KW-0862">Zinc</keyword>
<dbReference type="Gene3D" id="1.20.120.1750">
    <property type="match status" value="1"/>
</dbReference>
<evidence type="ECO:0000256" key="4">
    <source>
        <dbReference type="ARBA" id="ARBA00005884"/>
    </source>
</evidence>
<dbReference type="OrthoDB" id="10009520at2759"/>
<dbReference type="Gene3D" id="3.30.40.10">
    <property type="entry name" value="Zinc/RING finger domain, C3HC4 (zinc finger)"/>
    <property type="match status" value="1"/>
</dbReference>
<evidence type="ECO:0000256" key="8">
    <source>
        <dbReference type="ARBA" id="ARBA00022737"/>
    </source>
</evidence>
<reference evidence="15 16" key="1">
    <citation type="submission" date="2020-06" db="EMBL/GenBank/DDBJ databases">
        <title>Transcriptomic and genomic resources for Thalictrum thalictroides and T. hernandezii: Facilitating candidate gene discovery in an emerging model plant lineage.</title>
        <authorList>
            <person name="Arias T."/>
            <person name="Riano-Pachon D.M."/>
            <person name="Di Stilio V.S."/>
        </authorList>
    </citation>
    <scope>NUCLEOTIDE SEQUENCE [LARGE SCALE GENOMIC DNA]</scope>
    <source>
        <strain evidence="16">cv. WT478/WT964</strain>
        <tissue evidence="15">Leaves</tissue>
    </source>
</reference>
<dbReference type="InterPro" id="IPR044066">
    <property type="entry name" value="TRIAD_supradom"/>
</dbReference>
<dbReference type="SUPFAM" id="SSF57850">
    <property type="entry name" value="RING/U-box"/>
    <property type="match status" value="3"/>
</dbReference>
<dbReference type="InterPro" id="IPR013083">
    <property type="entry name" value="Znf_RING/FYVE/PHD"/>
</dbReference>
<keyword evidence="10" id="KW-0833">Ubl conjugation pathway</keyword>
<feature type="domain" description="RING-type" evidence="14">
    <location>
        <begin position="100"/>
        <end position="308"/>
    </location>
</feature>